<name>A0A084W250_ANOSI</name>
<dbReference type="VEuPathDB" id="VectorBase:ASIC012163"/>
<dbReference type="EMBL" id="ATLV01019498">
    <property type="status" value="NOT_ANNOTATED_CDS"/>
    <property type="molecule type" value="Genomic_DNA"/>
</dbReference>
<sequence>MQTQIDNRHWVANRACNEPHSSRIDCICLTMTKDGHHRGAPGRKMSGSDGFAIVASVVCQSG</sequence>
<evidence type="ECO:0000313" key="1">
    <source>
        <dbReference type="EMBL" id="KFB44294.1"/>
    </source>
</evidence>
<dbReference type="AlphaFoldDB" id="A0A084W250"/>
<dbReference type="EnsemblMetazoa" id="ASIC012163-RA">
    <property type="protein sequence ID" value="ASIC012163-PA"/>
    <property type="gene ID" value="ASIC012163"/>
</dbReference>
<gene>
    <name evidence="1" type="ORF">ZHAS_00012163</name>
</gene>
<organism evidence="1">
    <name type="scientific">Anopheles sinensis</name>
    <name type="common">Mosquito</name>
    <dbReference type="NCBI Taxonomy" id="74873"/>
    <lineage>
        <taxon>Eukaryota</taxon>
        <taxon>Metazoa</taxon>
        <taxon>Ecdysozoa</taxon>
        <taxon>Arthropoda</taxon>
        <taxon>Hexapoda</taxon>
        <taxon>Insecta</taxon>
        <taxon>Pterygota</taxon>
        <taxon>Neoptera</taxon>
        <taxon>Endopterygota</taxon>
        <taxon>Diptera</taxon>
        <taxon>Nematocera</taxon>
        <taxon>Culicoidea</taxon>
        <taxon>Culicidae</taxon>
        <taxon>Anophelinae</taxon>
        <taxon>Anopheles</taxon>
    </lineage>
</organism>
<evidence type="ECO:0000313" key="3">
    <source>
        <dbReference type="Proteomes" id="UP000030765"/>
    </source>
</evidence>
<accession>A0A084W250</accession>
<dbReference type="Proteomes" id="UP000030765">
    <property type="component" value="Unassembled WGS sequence"/>
</dbReference>
<reference evidence="1 3" key="1">
    <citation type="journal article" date="2014" name="BMC Genomics">
        <title>Genome sequence of Anopheles sinensis provides insight into genetics basis of mosquito competence for malaria parasites.</title>
        <authorList>
            <person name="Zhou D."/>
            <person name="Zhang D."/>
            <person name="Ding G."/>
            <person name="Shi L."/>
            <person name="Hou Q."/>
            <person name="Ye Y."/>
            <person name="Xu Y."/>
            <person name="Zhou H."/>
            <person name="Xiong C."/>
            <person name="Li S."/>
            <person name="Yu J."/>
            <person name="Hong S."/>
            <person name="Yu X."/>
            <person name="Zou P."/>
            <person name="Chen C."/>
            <person name="Chang X."/>
            <person name="Wang W."/>
            <person name="Lv Y."/>
            <person name="Sun Y."/>
            <person name="Ma L."/>
            <person name="Shen B."/>
            <person name="Zhu C."/>
        </authorList>
    </citation>
    <scope>NUCLEOTIDE SEQUENCE [LARGE SCALE GENOMIC DNA]</scope>
</reference>
<keyword evidence="3" id="KW-1185">Reference proteome</keyword>
<evidence type="ECO:0000313" key="2">
    <source>
        <dbReference type="EnsemblMetazoa" id="ASIC012163-PA"/>
    </source>
</evidence>
<proteinExistence type="predicted"/>
<protein>
    <submittedName>
        <fullName evidence="1 2">Uncharacterized protein</fullName>
    </submittedName>
</protein>
<dbReference type="EMBL" id="KE525273">
    <property type="protein sequence ID" value="KFB44294.1"/>
    <property type="molecule type" value="Genomic_DNA"/>
</dbReference>
<reference evidence="2" key="2">
    <citation type="submission" date="2020-05" db="UniProtKB">
        <authorList>
            <consortium name="EnsemblMetazoa"/>
        </authorList>
    </citation>
    <scope>IDENTIFICATION</scope>
</reference>